<keyword evidence="3" id="KW-1185">Reference proteome</keyword>
<protein>
    <submittedName>
        <fullName evidence="2">Uncharacterized protein</fullName>
    </submittedName>
</protein>
<feature type="compositionally biased region" description="Basic and acidic residues" evidence="1">
    <location>
        <begin position="116"/>
        <end position="139"/>
    </location>
</feature>
<sequence length="158" mass="18171">MKHENNEVIDSFSSVIVLLIASFGNCDRSYRVIEKIRNNGKRNRPEEQARQSWPVKRRNSTTALIPGESERFDCSPRVLGISPKSSSSRTMHGRNAKSLQASECCRKLFQLDESYAKSNKEHVSKTKDKIPSSEERRREEEDEEEEEDENESSSFGED</sequence>
<feature type="compositionally biased region" description="Basic and acidic residues" evidence="1">
    <location>
        <begin position="40"/>
        <end position="49"/>
    </location>
</feature>
<dbReference type="Proteomes" id="UP001054945">
    <property type="component" value="Unassembled WGS sequence"/>
</dbReference>
<gene>
    <name evidence="2" type="ORF">CEXT_572971</name>
</gene>
<feature type="region of interest" description="Disordered" evidence="1">
    <location>
        <begin position="40"/>
        <end position="100"/>
    </location>
</feature>
<name>A0AAV4XX77_CAEEX</name>
<organism evidence="2 3">
    <name type="scientific">Caerostris extrusa</name>
    <name type="common">Bark spider</name>
    <name type="synonym">Caerostris bankana</name>
    <dbReference type="NCBI Taxonomy" id="172846"/>
    <lineage>
        <taxon>Eukaryota</taxon>
        <taxon>Metazoa</taxon>
        <taxon>Ecdysozoa</taxon>
        <taxon>Arthropoda</taxon>
        <taxon>Chelicerata</taxon>
        <taxon>Arachnida</taxon>
        <taxon>Araneae</taxon>
        <taxon>Araneomorphae</taxon>
        <taxon>Entelegynae</taxon>
        <taxon>Araneoidea</taxon>
        <taxon>Araneidae</taxon>
        <taxon>Caerostris</taxon>
    </lineage>
</organism>
<feature type="compositionally biased region" description="Acidic residues" evidence="1">
    <location>
        <begin position="140"/>
        <end position="158"/>
    </location>
</feature>
<reference evidence="2 3" key="1">
    <citation type="submission" date="2021-06" db="EMBL/GenBank/DDBJ databases">
        <title>Caerostris extrusa draft genome.</title>
        <authorList>
            <person name="Kono N."/>
            <person name="Arakawa K."/>
        </authorList>
    </citation>
    <scope>NUCLEOTIDE SEQUENCE [LARGE SCALE GENOMIC DNA]</scope>
</reference>
<feature type="region of interest" description="Disordered" evidence="1">
    <location>
        <begin position="116"/>
        <end position="158"/>
    </location>
</feature>
<proteinExistence type="predicted"/>
<accession>A0AAV4XX77</accession>
<dbReference type="EMBL" id="BPLR01000940">
    <property type="protein sequence ID" value="GIY98594.1"/>
    <property type="molecule type" value="Genomic_DNA"/>
</dbReference>
<evidence type="ECO:0000313" key="2">
    <source>
        <dbReference type="EMBL" id="GIY98594.1"/>
    </source>
</evidence>
<comment type="caution">
    <text evidence="2">The sequence shown here is derived from an EMBL/GenBank/DDBJ whole genome shotgun (WGS) entry which is preliminary data.</text>
</comment>
<dbReference type="AlphaFoldDB" id="A0AAV4XX77"/>
<evidence type="ECO:0000256" key="1">
    <source>
        <dbReference type="SAM" id="MobiDB-lite"/>
    </source>
</evidence>
<evidence type="ECO:0000313" key="3">
    <source>
        <dbReference type="Proteomes" id="UP001054945"/>
    </source>
</evidence>